<dbReference type="AlphaFoldDB" id="A0A2G8JZE2"/>
<sequence>MEEMKRLLVVSRLCEESLQDLESTTYISSGNMFFLKLTTDSSGRNKGFSADYFSIPAFATTTQWRTNTAAVTTSDVVSTSSLPSTQQVILTSFPKTDKTNDSRTDKEASSLPPFETVSLASVTFHLPPPGDLNLVIVLVPIGLLILLGLLCLLIYCMNEAKNRKLYKTSEEVGPNVGDVSLHVHHNDGYEPSDGYTALQISKKLSLTADATAVSIDKVTMNKKLVSSFQIGKLETEPKPEILENYWKTEGEIIQSIEDSGSEGFVTNDLYERYSDADEDRNGEAKRDSEGNRTKQHDYEKTSEDESMSRIEFKLPDTIDKLGNDEGNIFNVAYESYDDYGGSRGKEEPGDGVYGNDFRSSAVYENSK</sequence>
<dbReference type="InterPro" id="IPR035914">
    <property type="entry name" value="Sperma_CUB_dom_sf"/>
</dbReference>
<evidence type="ECO:0000313" key="3">
    <source>
        <dbReference type="EMBL" id="PIK41065.1"/>
    </source>
</evidence>
<feature type="region of interest" description="Disordered" evidence="1">
    <location>
        <begin position="271"/>
        <end position="310"/>
    </location>
</feature>
<accession>A0A2G8JZE2</accession>
<feature type="transmembrane region" description="Helical" evidence="2">
    <location>
        <begin position="134"/>
        <end position="157"/>
    </location>
</feature>
<organism evidence="3 4">
    <name type="scientific">Stichopus japonicus</name>
    <name type="common">Sea cucumber</name>
    <dbReference type="NCBI Taxonomy" id="307972"/>
    <lineage>
        <taxon>Eukaryota</taxon>
        <taxon>Metazoa</taxon>
        <taxon>Echinodermata</taxon>
        <taxon>Eleutherozoa</taxon>
        <taxon>Echinozoa</taxon>
        <taxon>Holothuroidea</taxon>
        <taxon>Aspidochirotacea</taxon>
        <taxon>Aspidochirotida</taxon>
        <taxon>Stichopodidae</taxon>
        <taxon>Apostichopus</taxon>
    </lineage>
</organism>
<evidence type="ECO:0000256" key="2">
    <source>
        <dbReference type="SAM" id="Phobius"/>
    </source>
</evidence>
<evidence type="ECO:0000256" key="1">
    <source>
        <dbReference type="SAM" id="MobiDB-lite"/>
    </source>
</evidence>
<name>A0A2G8JZE2_STIJA</name>
<keyword evidence="2" id="KW-0812">Transmembrane</keyword>
<keyword evidence="4" id="KW-1185">Reference proteome</keyword>
<reference evidence="3 4" key="1">
    <citation type="journal article" date="2017" name="PLoS Biol.">
        <title>The sea cucumber genome provides insights into morphological evolution and visceral regeneration.</title>
        <authorList>
            <person name="Zhang X."/>
            <person name="Sun L."/>
            <person name="Yuan J."/>
            <person name="Sun Y."/>
            <person name="Gao Y."/>
            <person name="Zhang L."/>
            <person name="Li S."/>
            <person name="Dai H."/>
            <person name="Hamel J.F."/>
            <person name="Liu C."/>
            <person name="Yu Y."/>
            <person name="Liu S."/>
            <person name="Lin W."/>
            <person name="Guo K."/>
            <person name="Jin S."/>
            <person name="Xu P."/>
            <person name="Storey K.B."/>
            <person name="Huan P."/>
            <person name="Zhang T."/>
            <person name="Zhou Y."/>
            <person name="Zhang J."/>
            <person name="Lin C."/>
            <person name="Li X."/>
            <person name="Xing L."/>
            <person name="Huo D."/>
            <person name="Sun M."/>
            <person name="Wang L."/>
            <person name="Mercier A."/>
            <person name="Li F."/>
            <person name="Yang H."/>
            <person name="Xiang J."/>
        </authorList>
    </citation>
    <scope>NUCLEOTIDE SEQUENCE [LARGE SCALE GENOMIC DNA]</scope>
    <source>
        <strain evidence="3">Shaxun</strain>
        <tissue evidence="3">Muscle</tissue>
    </source>
</reference>
<gene>
    <name evidence="3" type="ORF">BSL78_22090</name>
</gene>
<evidence type="ECO:0000313" key="4">
    <source>
        <dbReference type="Proteomes" id="UP000230750"/>
    </source>
</evidence>
<dbReference type="SUPFAM" id="SSF49854">
    <property type="entry name" value="Spermadhesin, CUB domain"/>
    <property type="match status" value="1"/>
</dbReference>
<keyword evidence="2" id="KW-1133">Transmembrane helix</keyword>
<protein>
    <recommendedName>
        <fullName evidence="5">CUB domain-containing protein</fullName>
    </recommendedName>
</protein>
<dbReference type="EMBL" id="MRZV01001057">
    <property type="protein sequence ID" value="PIK41065.1"/>
    <property type="molecule type" value="Genomic_DNA"/>
</dbReference>
<proteinExistence type="predicted"/>
<keyword evidence="2" id="KW-0472">Membrane</keyword>
<dbReference type="Proteomes" id="UP000230750">
    <property type="component" value="Unassembled WGS sequence"/>
</dbReference>
<evidence type="ECO:0008006" key="5">
    <source>
        <dbReference type="Google" id="ProtNLM"/>
    </source>
</evidence>
<feature type="region of interest" description="Disordered" evidence="1">
    <location>
        <begin position="335"/>
        <end position="367"/>
    </location>
</feature>
<comment type="caution">
    <text evidence="3">The sequence shown here is derived from an EMBL/GenBank/DDBJ whole genome shotgun (WGS) entry which is preliminary data.</text>
</comment>